<name>A0A1R1XR64_9FUNG</name>
<dbReference type="PANTHER" id="PTHR11183">
    <property type="entry name" value="GLYCOGENIN SUBFAMILY MEMBER"/>
    <property type="match status" value="1"/>
</dbReference>
<evidence type="ECO:0000256" key="6">
    <source>
        <dbReference type="ARBA" id="ARBA00023056"/>
    </source>
</evidence>
<evidence type="ECO:0000256" key="9">
    <source>
        <dbReference type="ARBA" id="ARBA00038162"/>
    </source>
</evidence>
<comment type="subcellular location">
    <subcellularLocation>
        <location evidence="2">Cytoplasm</location>
    </subcellularLocation>
</comment>
<dbReference type="Pfam" id="PF01501">
    <property type="entry name" value="Glyco_transf_8"/>
    <property type="match status" value="1"/>
</dbReference>
<evidence type="ECO:0000313" key="16">
    <source>
        <dbReference type="Proteomes" id="UP000187429"/>
    </source>
</evidence>
<dbReference type="OrthoDB" id="2014201at2759"/>
<comment type="cofactor">
    <cofactor evidence="1">
        <name>Mn(2+)</name>
        <dbReference type="ChEBI" id="CHEBI:29035"/>
    </cofactor>
</comment>
<feature type="region of interest" description="Disordered" evidence="14">
    <location>
        <begin position="359"/>
        <end position="379"/>
    </location>
</feature>
<evidence type="ECO:0000256" key="2">
    <source>
        <dbReference type="ARBA" id="ARBA00004496"/>
    </source>
</evidence>
<accession>A0A1R1XR64</accession>
<evidence type="ECO:0000256" key="14">
    <source>
        <dbReference type="SAM" id="MobiDB-lite"/>
    </source>
</evidence>
<comment type="function">
    <text evidence="13">Self-glucosylating initiator of glycogen synthesis. It catalyzes the formation of a short alpha (1,4)-glucosyl chain covalently attached via a glucose 1-O-tyrosyl linkage to internal tyrosine residues and these chains act as primers for the elongation reaction catalyzed by glycogen synthase.</text>
</comment>
<evidence type="ECO:0000313" key="15">
    <source>
        <dbReference type="EMBL" id="OMJ17108.1"/>
    </source>
</evidence>
<comment type="similarity">
    <text evidence="9">Belongs to the glycosyltransferase 8 family. Glycogenin subfamily.</text>
</comment>
<evidence type="ECO:0000256" key="7">
    <source>
        <dbReference type="ARBA" id="ARBA00023180"/>
    </source>
</evidence>
<protein>
    <recommendedName>
        <fullName evidence="10">glycogenin glucosyltransferase</fullName>
        <ecNumber evidence="10">2.4.1.186</ecNumber>
    </recommendedName>
</protein>
<feature type="compositionally biased region" description="Polar residues" evidence="14">
    <location>
        <begin position="401"/>
        <end position="418"/>
    </location>
</feature>
<reference evidence="16" key="1">
    <citation type="submission" date="2017-01" db="EMBL/GenBank/DDBJ databases">
        <authorList>
            <person name="Wang Y."/>
            <person name="White M."/>
            <person name="Kvist S."/>
            <person name="Moncalvo J.-M."/>
        </authorList>
    </citation>
    <scope>NUCLEOTIDE SEQUENCE [LARGE SCALE GENOMIC DNA]</scope>
    <source>
        <strain evidence="16">ID-206-W2</strain>
    </source>
</reference>
<keyword evidence="6" id="KW-0320">Glycogen biosynthesis</keyword>
<evidence type="ECO:0000256" key="3">
    <source>
        <dbReference type="ARBA" id="ARBA00022490"/>
    </source>
</evidence>
<dbReference type="GO" id="GO:0008466">
    <property type="term" value="F:glycogenin glucosyltransferase activity"/>
    <property type="evidence" value="ECO:0007669"/>
    <property type="project" value="UniProtKB-EC"/>
</dbReference>
<evidence type="ECO:0000256" key="11">
    <source>
        <dbReference type="ARBA" id="ARBA00050886"/>
    </source>
</evidence>
<evidence type="ECO:0000256" key="8">
    <source>
        <dbReference type="ARBA" id="ARBA00023211"/>
    </source>
</evidence>
<dbReference type="InterPro" id="IPR029044">
    <property type="entry name" value="Nucleotide-diphossugar_trans"/>
</dbReference>
<organism evidence="15 16">
    <name type="scientific">Smittium culicis</name>
    <dbReference type="NCBI Taxonomy" id="133412"/>
    <lineage>
        <taxon>Eukaryota</taxon>
        <taxon>Fungi</taxon>
        <taxon>Fungi incertae sedis</taxon>
        <taxon>Zoopagomycota</taxon>
        <taxon>Kickxellomycotina</taxon>
        <taxon>Harpellomycetes</taxon>
        <taxon>Harpellales</taxon>
        <taxon>Legeriomycetaceae</taxon>
        <taxon>Smittium</taxon>
    </lineage>
</organism>
<dbReference type="GO" id="GO:0005978">
    <property type="term" value="P:glycogen biosynthetic process"/>
    <property type="evidence" value="ECO:0007669"/>
    <property type="project" value="UniProtKB-KW"/>
</dbReference>
<dbReference type="EMBL" id="LSSM01003688">
    <property type="protein sequence ID" value="OMJ17108.1"/>
    <property type="molecule type" value="Genomic_DNA"/>
</dbReference>
<dbReference type="CDD" id="cd02537">
    <property type="entry name" value="GT8_Glycogenin"/>
    <property type="match status" value="1"/>
</dbReference>
<evidence type="ECO:0000256" key="5">
    <source>
        <dbReference type="ARBA" id="ARBA00022723"/>
    </source>
</evidence>
<dbReference type="EC" id="2.4.1.186" evidence="10"/>
<dbReference type="InterPro" id="IPR002495">
    <property type="entry name" value="Glyco_trans_8"/>
</dbReference>
<keyword evidence="3" id="KW-0963">Cytoplasm</keyword>
<dbReference type="InterPro" id="IPR050587">
    <property type="entry name" value="GNT1/Glycosyltrans_8"/>
</dbReference>
<keyword evidence="5" id="KW-0479">Metal-binding</keyword>
<dbReference type="GO" id="GO:0046872">
    <property type="term" value="F:metal ion binding"/>
    <property type="evidence" value="ECO:0007669"/>
    <property type="project" value="UniProtKB-KW"/>
</dbReference>
<proteinExistence type="inferred from homology"/>
<evidence type="ECO:0000256" key="12">
    <source>
        <dbReference type="ARBA" id="ARBA00052293"/>
    </source>
</evidence>
<comment type="catalytic activity">
    <reaction evidence="12">
        <text>L-tyrosyl-[glycogenin] + UDP-alpha-D-glucose = alpha-D-glucosyl-L-tyrosyl-[glycogenin] + UDP + H(+)</text>
        <dbReference type="Rhea" id="RHEA:23360"/>
        <dbReference type="Rhea" id="RHEA-COMP:14604"/>
        <dbReference type="Rhea" id="RHEA-COMP:14605"/>
        <dbReference type="ChEBI" id="CHEBI:15378"/>
        <dbReference type="ChEBI" id="CHEBI:46858"/>
        <dbReference type="ChEBI" id="CHEBI:58223"/>
        <dbReference type="ChEBI" id="CHEBI:58885"/>
        <dbReference type="ChEBI" id="CHEBI:140573"/>
        <dbReference type="EC" id="2.4.1.186"/>
    </reaction>
</comment>
<sequence>MNNLNAAYATLVTNDSYVNAALVLAHSIRSTYTKYKILCLATVSNISPSNLSRLKNSFDSVINVNTLTSNNTQGLQLLERLDLADTYTKIQLWNPDLFPNYNSICYLDSDIIVLQNLDSIFQRYSIYSEELDSSNPQMHGLISAAPDMGWPDCFNSGVMLIHPNSSTFFDLLNLVINDQNLINSNSKGLSFDGADQGLLNHYFSHWSCSPANYRLSFTFNVTGSQFYSYSPAINYNQSKIKLIHFAGQKKPWTYSRFSDGSVFSTQSSSTYWSGMVQKWWDLYDQISTSTPTNPIQNDTSNIWDSIQFYHSNYGFPDLSESLPDTIPEISSSLHPTDFLWIKKPSLKLHQNTKTIFTSQQDHTLSENQPNFTQNNRSELKSNNIYNLRNPEKARHIWNQIQNSSLSKKDQTNPNSSSYHYMDNHNYYPQHTQDPDNNSHIFDVQDYSFKSFSESSDYNSKHNPPANIFSKNGAKNYNESHNIYNSTKIENHNYQERNKQIAESKNYNVHPNHHYNEIHENNNVHPKDVVSRSRLLNPSYEIYTKNKSAENKSRTPVSKVKGLGIERSPNNLKRSPSGPYIKSYNTVEDMVEFLSKLEGNNNFSVDFQKELNALYYKWHSKIVQHFTGVCLSNGETDYVLSPKDKSFNGTQIKSKIVENSVESNSLELKTSIDVKAKTGDDKEVDLSFTFKTVYDIYGNIGQRSANHSLTSSELSSDKPNYRLVLNPKETKTETPKAEIIESLSKLSIDNLTTKKIDQNGVLDYSFPPIGSEIFQYKKPQILAEPSKDMFKFRGLPENESDVTKSGSKDKYNKIKSVVKPNDTESLVNLQKTRNPKNKPDISVVTNFSNMTDSNQYSYSERKKPGVSINSKSSNSKTTDKKMNSELNDFMNYRIEWNMKELYKSKNG</sequence>
<keyword evidence="8" id="KW-0464">Manganese</keyword>
<feature type="compositionally biased region" description="Low complexity" evidence="14">
    <location>
        <begin position="866"/>
        <end position="875"/>
    </location>
</feature>
<feature type="region of interest" description="Disordered" evidence="14">
    <location>
        <begin position="401"/>
        <end position="440"/>
    </location>
</feature>
<dbReference type="Gene3D" id="3.90.550.10">
    <property type="entry name" value="Spore Coat Polysaccharide Biosynthesis Protein SpsA, Chain A"/>
    <property type="match status" value="1"/>
</dbReference>
<keyword evidence="16" id="KW-1185">Reference proteome</keyword>
<gene>
    <name evidence="15" type="ORF">AYI69_g7560</name>
</gene>
<keyword evidence="4" id="KW-0808">Transferase</keyword>
<evidence type="ECO:0000256" key="10">
    <source>
        <dbReference type="ARBA" id="ARBA00038934"/>
    </source>
</evidence>
<dbReference type="GO" id="GO:0005737">
    <property type="term" value="C:cytoplasm"/>
    <property type="evidence" value="ECO:0007669"/>
    <property type="project" value="UniProtKB-SubCell"/>
</dbReference>
<feature type="region of interest" description="Disordered" evidence="14">
    <location>
        <begin position="853"/>
        <end position="881"/>
    </location>
</feature>
<comment type="catalytic activity">
    <reaction evidence="11">
        <text>[1,4-alpha-D-glucosyl](n)-L-tyrosyl-[glycogenin] + UDP-alpha-D-glucose = [1,4-alpha-D-glucosyl](n+1)-L-tyrosyl-[glycogenin] + UDP + H(+)</text>
        <dbReference type="Rhea" id="RHEA:56560"/>
        <dbReference type="Rhea" id="RHEA-COMP:14606"/>
        <dbReference type="Rhea" id="RHEA-COMP:14607"/>
        <dbReference type="ChEBI" id="CHEBI:15378"/>
        <dbReference type="ChEBI" id="CHEBI:58223"/>
        <dbReference type="ChEBI" id="CHEBI:58885"/>
        <dbReference type="ChEBI" id="CHEBI:140574"/>
        <dbReference type="EC" id="2.4.1.186"/>
    </reaction>
</comment>
<dbReference type="Proteomes" id="UP000187429">
    <property type="component" value="Unassembled WGS sequence"/>
</dbReference>
<dbReference type="SUPFAM" id="SSF53448">
    <property type="entry name" value="Nucleotide-diphospho-sugar transferases"/>
    <property type="match status" value="1"/>
</dbReference>
<evidence type="ECO:0000256" key="1">
    <source>
        <dbReference type="ARBA" id="ARBA00001936"/>
    </source>
</evidence>
<dbReference type="AlphaFoldDB" id="A0A1R1XR64"/>
<keyword evidence="7" id="KW-0325">Glycoprotein</keyword>
<evidence type="ECO:0000256" key="13">
    <source>
        <dbReference type="ARBA" id="ARBA00057883"/>
    </source>
</evidence>
<feature type="compositionally biased region" description="Polar residues" evidence="14">
    <location>
        <begin position="426"/>
        <end position="439"/>
    </location>
</feature>
<evidence type="ECO:0000256" key="4">
    <source>
        <dbReference type="ARBA" id="ARBA00022679"/>
    </source>
</evidence>
<comment type="caution">
    <text evidence="15">The sequence shown here is derived from an EMBL/GenBank/DDBJ whole genome shotgun (WGS) entry which is preliminary data.</text>
</comment>
<dbReference type="FunFam" id="3.90.550.10:FF:000092">
    <property type="entry name" value="Glycogenin 2"/>
    <property type="match status" value="1"/>
</dbReference>